<dbReference type="AlphaFoldDB" id="A0A8S1YDV7"/>
<evidence type="ECO:0000256" key="7">
    <source>
        <dbReference type="PROSITE-ProRule" id="PRU00723"/>
    </source>
</evidence>
<dbReference type="Pfam" id="PF25106">
    <property type="entry name" value="VWA_4"/>
    <property type="match status" value="1"/>
</dbReference>
<dbReference type="GO" id="GO:0008270">
    <property type="term" value="F:zinc ion binding"/>
    <property type="evidence" value="ECO:0007669"/>
    <property type="project" value="UniProtKB-KW"/>
</dbReference>
<dbReference type="GO" id="GO:0005524">
    <property type="term" value="F:ATP binding"/>
    <property type="evidence" value="ECO:0007669"/>
    <property type="project" value="InterPro"/>
</dbReference>
<evidence type="ECO:0000259" key="8">
    <source>
        <dbReference type="PROSITE" id="PS50103"/>
    </source>
</evidence>
<dbReference type="GO" id="GO:0005737">
    <property type="term" value="C:cytoplasm"/>
    <property type="evidence" value="ECO:0007669"/>
    <property type="project" value="TreeGrafter"/>
</dbReference>
<keyword evidence="4" id="KW-0808">Transferase</keyword>
<evidence type="ECO:0000256" key="3">
    <source>
        <dbReference type="ARBA" id="ARBA00022527"/>
    </source>
</evidence>
<evidence type="ECO:0000256" key="4">
    <source>
        <dbReference type="ARBA" id="ARBA00022679"/>
    </source>
</evidence>
<dbReference type="PANTHER" id="PTHR47763:SF5">
    <property type="entry name" value="CHROMOSOME UNDETERMINED SCAFFOLD_25, WHOLE GENOME SHOTGUN SEQUENCE"/>
    <property type="match status" value="1"/>
</dbReference>
<evidence type="ECO:0000259" key="9">
    <source>
        <dbReference type="PROSITE" id="PS50234"/>
    </source>
</evidence>
<gene>
    <name evidence="11" type="ORF">POCTA_138.1.T1570049</name>
</gene>
<dbReference type="GO" id="GO:0004674">
    <property type="term" value="F:protein serine/threonine kinase activity"/>
    <property type="evidence" value="ECO:0007669"/>
    <property type="project" value="UniProtKB-KW"/>
</dbReference>
<feature type="domain" description="C3H1-type" evidence="8">
    <location>
        <begin position="153"/>
        <end position="175"/>
    </location>
</feature>
<dbReference type="CDD" id="cd00198">
    <property type="entry name" value="vWFA"/>
    <property type="match status" value="1"/>
</dbReference>
<keyword evidence="7" id="KW-0479">Metal-binding</keyword>
<dbReference type="PROSITE" id="PS50103">
    <property type="entry name" value="ZF_C3H1"/>
    <property type="match status" value="1"/>
</dbReference>
<evidence type="ECO:0000256" key="1">
    <source>
        <dbReference type="ARBA" id="ARBA00004613"/>
    </source>
</evidence>
<dbReference type="CDD" id="cd04515">
    <property type="entry name" value="Alpha_kinase"/>
    <property type="match status" value="1"/>
</dbReference>
<sequence>MYYQKRIKDLCPSNIQCKDEDCNLLHPRCYAGVCILHLQNKEANCDGTLLDLSNKEFKRCFQQQKINGVFAFNLCKKQNKCEDKQNCRFLHRKWAEGVCIVDIIDECSNKEECKLKHVSWEEIKKDAYAKFNIHNMNPELIEDNGNHKVPDYMCLEYLRGLCQFQTSCSKIHVDWECLKNTSYADIRDTRRKSCLFDQSTSIMVSSEKFTRSDIADAYFEKIYTNQIKKMVQKAQVIDVLFILDITGSMQRWLTSAKSNIHNIIEEFQTQIDKKKNIIRTAIVAYRDFGDDENLLYREFTSDPKIIFEFLKQLQAKGGGDDPEDVIGALEKGFRLNISKDEESVLCTFLICDNPCHGPYHENLQDHHFDKVQEGDLENIMQKYFQLKKNNFFTCYKITDATDLMFKKMQIAFPTLKITASTPDDFKQQVLFSLQQSLQQSETKTSQTKKTIRIRAKFLKSKPFDMNNSLLIENNIDYWKNFKKQQEDNSVQGETLLIINNNQEILPAKDRGSLCQIFKLFDVVLNRNLVLKLPNFIVQSYEQNKELSQKDIELYSMFIKKRYTSLLIAQQLADSFRQKTQSIQGVPPIFYVSPIIYELEKPFMGVTQIFAETYIDLPNFCEWKKYTNNTKYADKDEYYYTAFSHYSYTATLGSLIITDLQGKNYILSDPCIHTMDEKIREMLDDETDFKENGVHLFFQQQHRYCHRICKELNLKPFQDNQELPSNSNDIDDINKSISWSCDDVVYVICQVCGEFQDLKYVDYLKQHSCICNNCLEDKEPIQLTCVCCRKQYKCFYNQVVKVGIIPEKCDQCKSKCVKGNLQCIYCGCYCESRVNYKKFGNDQIPICNEGVRFLNALKCQKCGQLYNYEAYIMPNDYKDSTYVCINCKQPQ</sequence>
<dbReference type="InterPro" id="IPR000571">
    <property type="entry name" value="Znf_CCCH"/>
</dbReference>
<proteinExistence type="predicted"/>
<keyword evidence="6" id="KW-0418">Kinase</keyword>
<evidence type="ECO:0008006" key="13">
    <source>
        <dbReference type="Google" id="ProtNLM"/>
    </source>
</evidence>
<dbReference type="EMBL" id="CAJJDP010000159">
    <property type="protein sequence ID" value="CAD8212235.1"/>
    <property type="molecule type" value="Genomic_DNA"/>
</dbReference>
<keyword evidence="7" id="KW-0862">Zinc</keyword>
<dbReference type="OMA" id="NPFNEIA"/>
<dbReference type="PROSITE" id="PS50234">
    <property type="entry name" value="VWFA"/>
    <property type="match status" value="1"/>
</dbReference>
<comment type="caution">
    <text evidence="11">The sequence shown here is derived from an EMBL/GenBank/DDBJ whole genome shotgun (WGS) entry which is preliminary data.</text>
</comment>
<evidence type="ECO:0000256" key="2">
    <source>
        <dbReference type="ARBA" id="ARBA00022525"/>
    </source>
</evidence>
<dbReference type="PANTHER" id="PTHR47763">
    <property type="entry name" value="ALPHA-PROTEIN KINASE VWKA"/>
    <property type="match status" value="1"/>
</dbReference>
<comment type="subcellular location">
    <subcellularLocation>
        <location evidence="1">Secreted</location>
    </subcellularLocation>
</comment>
<dbReference type="InterPro" id="IPR056861">
    <property type="entry name" value="HMCN1-like_VWA"/>
</dbReference>
<dbReference type="Pfam" id="PF02816">
    <property type="entry name" value="Alpha_kinase"/>
    <property type="match status" value="1"/>
</dbReference>
<evidence type="ECO:0000313" key="12">
    <source>
        <dbReference type="Proteomes" id="UP000683925"/>
    </source>
</evidence>
<feature type="zinc finger region" description="C3H1-type" evidence="7">
    <location>
        <begin position="153"/>
        <end position="175"/>
    </location>
</feature>
<dbReference type="Proteomes" id="UP000683925">
    <property type="component" value="Unassembled WGS sequence"/>
</dbReference>
<evidence type="ECO:0000313" key="11">
    <source>
        <dbReference type="EMBL" id="CAD8212235.1"/>
    </source>
</evidence>
<evidence type="ECO:0000256" key="5">
    <source>
        <dbReference type="ARBA" id="ARBA00022729"/>
    </source>
</evidence>
<dbReference type="InterPro" id="IPR052969">
    <property type="entry name" value="Thr-specific_kinase-like"/>
</dbReference>
<feature type="domain" description="Alpha-type protein kinase" evidence="10">
    <location>
        <begin position="477"/>
        <end position="716"/>
    </location>
</feature>
<evidence type="ECO:0000256" key="6">
    <source>
        <dbReference type="ARBA" id="ARBA00022777"/>
    </source>
</evidence>
<dbReference type="InterPro" id="IPR004166">
    <property type="entry name" value="a-kinase_dom"/>
</dbReference>
<dbReference type="OrthoDB" id="299639at2759"/>
<evidence type="ECO:0000259" key="10">
    <source>
        <dbReference type="PROSITE" id="PS51158"/>
    </source>
</evidence>
<keyword evidence="5" id="KW-0732">Signal</keyword>
<dbReference type="SMART" id="SM00811">
    <property type="entry name" value="Alpha_kinase"/>
    <property type="match status" value="1"/>
</dbReference>
<keyword evidence="12" id="KW-1185">Reference proteome</keyword>
<organism evidence="11 12">
    <name type="scientific">Paramecium octaurelia</name>
    <dbReference type="NCBI Taxonomy" id="43137"/>
    <lineage>
        <taxon>Eukaryota</taxon>
        <taxon>Sar</taxon>
        <taxon>Alveolata</taxon>
        <taxon>Ciliophora</taxon>
        <taxon>Intramacronucleata</taxon>
        <taxon>Oligohymenophorea</taxon>
        <taxon>Peniculida</taxon>
        <taxon>Parameciidae</taxon>
        <taxon>Paramecium</taxon>
    </lineage>
</organism>
<dbReference type="PROSITE" id="PS51158">
    <property type="entry name" value="ALPHA_KINASE"/>
    <property type="match status" value="1"/>
</dbReference>
<reference evidence="11" key="1">
    <citation type="submission" date="2021-01" db="EMBL/GenBank/DDBJ databases">
        <authorList>
            <consortium name="Genoscope - CEA"/>
            <person name="William W."/>
        </authorList>
    </citation>
    <scope>NUCLEOTIDE SEQUENCE</scope>
</reference>
<dbReference type="InterPro" id="IPR002035">
    <property type="entry name" value="VWF_A"/>
</dbReference>
<keyword evidence="7" id="KW-0863">Zinc-finger</keyword>
<protein>
    <recommendedName>
        <fullName evidence="13">MHCK/EF2 kinase domain family protein</fullName>
    </recommendedName>
</protein>
<feature type="domain" description="VWFA" evidence="9">
    <location>
        <begin position="238"/>
        <end position="319"/>
    </location>
</feature>
<name>A0A8S1YDV7_PAROT</name>
<keyword evidence="2" id="KW-0964">Secreted</keyword>
<keyword evidence="3" id="KW-0723">Serine/threonine-protein kinase</keyword>
<accession>A0A8S1YDV7</accession>